<feature type="transmembrane region" description="Helical" evidence="6">
    <location>
        <begin position="153"/>
        <end position="175"/>
    </location>
</feature>
<evidence type="ECO:0000256" key="4">
    <source>
        <dbReference type="ARBA" id="ARBA00022989"/>
    </source>
</evidence>
<dbReference type="AlphaFoldDB" id="A0A1I0ZJU9"/>
<dbReference type="PANTHER" id="PTHR21716:SF62">
    <property type="entry name" value="TRANSPORT PROTEIN YDBI-RELATED"/>
    <property type="match status" value="1"/>
</dbReference>
<evidence type="ECO:0000256" key="3">
    <source>
        <dbReference type="ARBA" id="ARBA00022692"/>
    </source>
</evidence>
<feature type="transmembrane region" description="Helical" evidence="6">
    <location>
        <begin position="208"/>
        <end position="227"/>
    </location>
</feature>
<sequence>MNSIVQFFKKQSFNRLLVLLGVIILLFLMKGMLNLILMTFVFIYFINRCENILTNFLERKNIRINSKIKIILIFIFFVATIVFIMVDFLPLIIEQTKQIVEEINGLYVSGSSSAIIKYFQKIIDNAYESIFSAQGLNYITTSITYISKFGVDFILSLILTLFFLLGKDTVIRFTLRMKQSKMYPLYKEVEFFGVKFLSSFGKVIEVQVIIALVNGIISTIFLSIIGFPNLLGFGIMIMILGLIPVAGVMISLVPLSLVAFNFGGFVYVAYVFIMIIIVHAFESYVLNPKLMASKTKLPVFYTFVVLIISEHFAGVWGLLFGIPLFIFVLEVFEVPMDTQ</sequence>
<evidence type="ECO:0000313" key="7">
    <source>
        <dbReference type="EMBL" id="SFB25924.1"/>
    </source>
</evidence>
<dbReference type="STRING" id="84698.SAMN04488528_102228"/>
<protein>
    <submittedName>
        <fullName evidence="7">Predicted PurR-regulated permease PerM</fullName>
    </submittedName>
</protein>
<dbReference type="EMBL" id="FOKI01000022">
    <property type="protein sequence ID" value="SFB25924.1"/>
    <property type="molecule type" value="Genomic_DNA"/>
</dbReference>
<feature type="transmembrane region" description="Helical" evidence="6">
    <location>
        <begin position="233"/>
        <end position="253"/>
    </location>
</feature>
<keyword evidence="3 6" id="KW-0812">Transmembrane</keyword>
<evidence type="ECO:0000256" key="5">
    <source>
        <dbReference type="ARBA" id="ARBA00023136"/>
    </source>
</evidence>
<dbReference type="RefSeq" id="WP_090042052.1">
    <property type="nucleotide sequence ID" value="NZ_FOKI01000022.1"/>
</dbReference>
<dbReference type="OrthoDB" id="9772136at2"/>
<dbReference type="GO" id="GO:0055085">
    <property type="term" value="P:transmembrane transport"/>
    <property type="evidence" value="ECO:0007669"/>
    <property type="project" value="TreeGrafter"/>
</dbReference>
<organism evidence="7 8">
    <name type="scientific">Clostridium frigidicarnis</name>
    <dbReference type="NCBI Taxonomy" id="84698"/>
    <lineage>
        <taxon>Bacteria</taxon>
        <taxon>Bacillati</taxon>
        <taxon>Bacillota</taxon>
        <taxon>Clostridia</taxon>
        <taxon>Eubacteriales</taxon>
        <taxon>Clostridiaceae</taxon>
        <taxon>Clostridium</taxon>
    </lineage>
</organism>
<reference evidence="7 8" key="1">
    <citation type="submission" date="2016-10" db="EMBL/GenBank/DDBJ databases">
        <authorList>
            <person name="de Groot N.N."/>
        </authorList>
    </citation>
    <scope>NUCLEOTIDE SEQUENCE [LARGE SCALE GENOMIC DNA]</scope>
    <source>
        <strain evidence="7 8">DSM 12271</strain>
    </source>
</reference>
<comment type="similarity">
    <text evidence="2">Belongs to the autoinducer-2 exporter (AI-2E) (TC 2.A.86) family.</text>
</comment>
<keyword evidence="8" id="KW-1185">Reference proteome</keyword>
<evidence type="ECO:0000256" key="2">
    <source>
        <dbReference type="ARBA" id="ARBA00009773"/>
    </source>
</evidence>
<feature type="transmembrane region" description="Helical" evidence="6">
    <location>
        <begin position="16"/>
        <end position="47"/>
    </location>
</feature>
<gene>
    <name evidence="7" type="ORF">SAMN04488528_102228</name>
</gene>
<keyword evidence="5 6" id="KW-0472">Membrane</keyword>
<dbReference type="Pfam" id="PF01594">
    <property type="entry name" value="AI-2E_transport"/>
    <property type="match status" value="1"/>
</dbReference>
<proteinExistence type="inferred from homology"/>
<feature type="transmembrane region" description="Helical" evidence="6">
    <location>
        <begin position="260"/>
        <end position="281"/>
    </location>
</feature>
<comment type="subcellular location">
    <subcellularLocation>
        <location evidence="1">Membrane</location>
        <topology evidence="1">Multi-pass membrane protein</topology>
    </subcellularLocation>
</comment>
<dbReference type="InterPro" id="IPR002549">
    <property type="entry name" value="AI-2E-like"/>
</dbReference>
<evidence type="ECO:0000256" key="6">
    <source>
        <dbReference type="SAM" id="Phobius"/>
    </source>
</evidence>
<accession>A0A1I0ZJU9</accession>
<name>A0A1I0ZJU9_9CLOT</name>
<evidence type="ECO:0000256" key="1">
    <source>
        <dbReference type="ARBA" id="ARBA00004141"/>
    </source>
</evidence>
<feature type="transmembrane region" description="Helical" evidence="6">
    <location>
        <begin position="301"/>
        <end position="329"/>
    </location>
</feature>
<dbReference type="GO" id="GO:0016020">
    <property type="term" value="C:membrane"/>
    <property type="evidence" value="ECO:0007669"/>
    <property type="project" value="UniProtKB-SubCell"/>
</dbReference>
<feature type="transmembrane region" description="Helical" evidence="6">
    <location>
        <begin position="68"/>
        <end position="93"/>
    </location>
</feature>
<dbReference type="Proteomes" id="UP000198619">
    <property type="component" value="Unassembled WGS sequence"/>
</dbReference>
<evidence type="ECO:0000313" key="8">
    <source>
        <dbReference type="Proteomes" id="UP000198619"/>
    </source>
</evidence>
<dbReference type="PANTHER" id="PTHR21716">
    <property type="entry name" value="TRANSMEMBRANE PROTEIN"/>
    <property type="match status" value="1"/>
</dbReference>
<keyword evidence="4 6" id="KW-1133">Transmembrane helix</keyword>